<keyword evidence="4" id="KW-1185">Reference proteome</keyword>
<dbReference type="EnsemblMetazoa" id="CJA35384.1">
    <property type="protein sequence ID" value="CJA35384.1"/>
    <property type="gene ID" value="WBGene00211231"/>
</dbReference>
<evidence type="ECO:0000256" key="1">
    <source>
        <dbReference type="ARBA" id="ARBA00022574"/>
    </source>
</evidence>
<evidence type="ECO:0000256" key="2">
    <source>
        <dbReference type="ARBA" id="ARBA00022737"/>
    </source>
</evidence>
<accession>A0A8R1INY0</accession>
<dbReference type="GO" id="GO:0005737">
    <property type="term" value="C:cytoplasm"/>
    <property type="evidence" value="ECO:0007669"/>
    <property type="project" value="TreeGrafter"/>
</dbReference>
<dbReference type="Gene3D" id="2.130.10.10">
    <property type="entry name" value="YVTN repeat-like/Quinoprotein amine dehydrogenase"/>
    <property type="match status" value="1"/>
</dbReference>
<evidence type="ECO:0000313" key="3">
    <source>
        <dbReference type="EnsemblMetazoa" id="CJA35384.1"/>
    </source>
</evidence>
<reference evidence="4" key="1">
    <citation type="submission" date="2010-08" db="EMBL/GenBank/DDBJ databases">
        <authorList>
            <consortium name="Caenorhabditis japonica Sequencing Consortium"/>
            <person name="Wilson R.K."/>
        </authorList>
    </citation>
    <scope>NUCLEOTIDE SEQUENCE [LARGE SCALE GENOMIC DNA]</scope>
    <source>
        <strain evidence="4">DF5081</strain>
    </source>
</reference>
<dbReference type="GO" id="GO:0045717">
    <property type="term" value="P:negative regulation of fatty acid biosynthetic process"/>
    <property type="evidence" value="ECO:0007669"/>
    <property type="project" value="TreeGrafter"/>
</dbReference>
<dbReference type="Proteomes" id="UP000005237">
    <property type="component" value="Unassembled WGS sequence"/>
</dbReference>
<evidence type="ECO:0000313" key="4">
    <source>
        <dbReference type="Proteomes" id="UP000005237"/>
    </source>
</evidence>
<dbReference type="InterPro" id="IPR036322">
    <property type="entry name" value="WD40_repeat_dom_sf"/>
</dbReference>
<proteinExistence type="predicted"/>
<dbReference type="PANTHER" id="PTHR15574">
    <property type="entry name" value="WD REPEAT DOMAIN-CONTAINING FAMILY"/>
    <property type="match status" value="1"/>
</dbReference>
<dbReference type="AlphaFoldDB" id="A0A8R1INY0"/>
<keyword evidence="1" id="KW-0853">WD repeat</keyword>
<dbReference type="SUPFAM" id="SSF50978">
    <property type="entry name" value="WD40 repeat-like"/>
    <property type="match status" value="1"/>
</dbReference>
<dbReference type="InterPro" id="IPR015943">
    <property type="entry name" value="WD40/YVTN_repeat-like_dom_sf"/>
</dbReference>
<name>A0A8R1INY0_CAEJA</name>
<keyword evidence="2" id="KW-0677">Repeat</keyword>
<dbReference type="PANTHER" id="PTHR15574:SF40">
    <property type="entry name" value="WD AND TETRATRICOPEPTIDE REPEATS PROTEIN 1"/>
    <property type="match status" value="1"/>
</dbReference>
<reference evidence="3" key="2">
    <citation type="submission" date="2022-06" db="UniProtKB">
        <authorList>
            <consortium name="EnsemblMetazoa"/>
        </authorList>
    </citation>
    <scope>IDENTIFICATION</scope>
    <source>
        <strain evidence="3">DF5081</strain>
    </source>
</reference>
<dbReference type="InterPro" id="IPR045151">
    <property type="entry name" value="DCAF8"/>
</dbReference>
<dbReference type="GO" id="GO:0080008">
    <property type="term" value="C:Cul4-RING E3 ubiquitin ligase complex"/>
    <property type="evidence" value="ECO:0007669"/>
    <property type="project" value="TreeGrafter"/>
</dbReference>
<organism evidence="3 4">
    <name type="scientific">Caenorhabditis japonica</name>
    <dbReference type="NCBI Taxonomy" id="281687"/>
    <lineage>
        <taxon>Eukaryota</taxon>
        <taxon>Metazoa</taxon>
        <taxon>Ecdysozoa</taxon>
        <taxon>Nematoda</taxon>
        <taxon>Chromadorea</taxon>
        <taxon>Rhabditida</taxon>
        <taxon>Rhabditina</taxon>
        <taxon>Rhabditomorpha</taxon>
        <taxon>Rhabditoidea</taxon>
        <taxon>Rhabditidae</taxon>
        <taxon>Peloderinae</taxon>
        <taxon>Caenorhabditis</taxon>
    </lineage>
</organism>
<sequence>MKEINLSTADDEDRVELESKDGFVDYQERYGGSSNYQTDIKEANFFGSKDQYIVAGSDCGNMFIWSRTTSKVMGVWKADDHILNIVQPHPDQFLLATSGIDDVIRLWQPLLERPDRFESRKSDDAYAEMEAAKAGVHGGVQLRMLRNFMRDANPQCAQS</sequence>
<protein>
    <submittedName>
        <fullName evidence="3">WD_REPEATS_REGION domain-containing protein</fullName>
    </submittedName>
</protein>